<reference evidence="4" key="1">
    <citation type="submission" date="2010-07" db="EMBL/GenBank/DDBJ databases">
        <authorList>
            <consortium name="CONSOLIDER consortium CSD2007-00005"/>
            <person name="Guazzaroni M.-E."/>
            <person name="Richter M."/>
            <person name="Garcia-Salamanca A."/>
            <person name="Yarza P."/>
            <person name="Ferrer M."/>
        </authorList>
    </citation>
    <scope>NUCLEOTIDE SEQUENCE</scope>
</reference>
<evidence type="ECO:0000256" key="2">
    <source>
        <dbReference type="ARBA" id="ARBA00023125"/>
    </source>
</evidence>
<protein>
    <submittedName>
        <fullName evidence="4">Transposase, Mutator family</fullName>
    </submittedName>
</protein>
<sequence>DGTFDPVMVAKGQRRLPGFDDKVVALYARGMTTREIQGHLLELYGVEVSPTLISAVTDAVLEDVRAWQARPLDAVYPIVYLDAIHVKMRTGGHVENQAVYLALAINLQGQKELLGLWVGEAEGAKFWLSVLTELKNRGVQDILIAAVDGLKGFPDALEAVFPKTQVQLCIVHLIRGSLRYVSWKERKVVVRDLKAIYRAPTLEAAAQGLEAFAERWDGRFPQISRMWRTHWTNLTPFFDYPPEIRKVIYTTNAVESVNAQLRKVTKHRGAFPTPDSVRKVLYLAIMKASERWSRPVQDWTAALNHLSIVFEGRIPV</sequence>
<dbReference type="PANTHER" id="PTHR33217:SF5">
    <property type="entry name" value="MUTATOR FAMILY TRANSPOSASE"/>
    <property type="match status" value="1"/>
</dbReference>
<evidence type="ECO:0000256" key="1">
    <source>
        <dbReference type="ARBA" id="ARBA00022578"/>
    </source>
</evidence>
<reference evidence="4" key="2">
    <citation type="journal article" date="2011" name="Microb. Ecol.">
        <title>Taxonomic and Functional Metagenomic Profiling of the Microbial Community in the Anoxic Sediment of a Sub-saline Shallow Lake (Laguna de Carrizo, Central Spain).</title>
        <authorList>
            <person name="Ferrer M."/>
            <person name="Guazzaroni M.E."/>
            <person name="Richter M."/>
            <person name="Garcia-Salamanca A."/>
            <person name="Yarza P."/>
            <person name="Suarez-Suarez A."/>
            <person name="Solano J."/>
            <person name="Alcaide M."/>
            <person name="van Dillewijn P."/>
            <person name="Molina-Henares M.A."/>
            <person name="Lopez-Cortes N."/>
            <person name="Al-Ramahi Y."/>
            <person name="Guerrero C."/>
            <person name="Acosta A."/>
            <person name="de Eugenio L.I."/>
            <person name="Martinez V."/>
            <person name="Marques S."/>
            <person name="Rojo F."/>
            <person name="Santero E."/>
            <person name="Genilloud O."/>
            <person name="Perez-Perez J."/>
            <person name="Rossello-Mora R."/>
            <person name="Ramos J.L."/>
        </authorList>
    </citation>
    <scope>NUCLEOTIDE SEQUENCE</scope>
</reference>
<name>D9PGM7_9ZZZZ</name>
<dbReference type="EMBL" id="ADZX01000274">
    <property type="protein sequence ID" value="EFK97288.1"/>
    <property type="molecule type" value="Genomic_DNA"/>
</dbReference>
<dbReference type="NCBIfam" id="NF033543">
    <property type="entry name" value="transpos_IS256"/>
    <property type="match status" value="1"/>
</dbReference>
<accession>D9PGM7</accession>
<dbReference type="GO" id="GO:0004803">
    <property type="term" value="F:transposase activity"/>
    <property type="evidence" value="ECO:0007669"/>
    <property type="project" value="InterPro"/>
</dbReference>
<evidence type="ECO:0000313" key="4">
    <source>
        <dbReference type="EMBL" id="EFK97288.1"/>
    </source>
</evidence>
<dbReference type="PROSITE" id="PS01007">
    <property type="entry name" value="TRANSPOSASE_MUTATOR"/>
    <property type="match status" value="1"/>
</dbReference>
<dbReference type="PANTHER" id="PTHR33217">
    <property type="entry name" value="TRANSPOSASE FOR INSERTION SEQUENCE ELEMENT IS1081"/>
    <property type="match status" value="1"/>
</dbReference>
<feature type="non-terminal residue" evidence="4">
    <location>
        <position position="1"/>
    </location>
</feature>
<keyword evidence="1" id="KW-0815">Transposition</keyword>
<organism evidence="4">
    <name type="scientific">sediment metagenome</name>
    <dbReference type="NCBI Taxonomy" id="749907"/>
    <lineage>
        <taxon>unclassified sequences</taxon>
        <taxon>metagenomes</taxon>
        <taxon>ecological metagenomes</taxon>
    </lineage>
</organism>
<gene>
    <name evidence="4" type="ORF">LDC_0674</name>
</gene>
<evidence type="ECO:0000256" key="3">
    <source>
        <dbReference type="ARBA" id="ARBA00023172"/>
    </source>
</evidence>
<proteinExistence type="predicted"/>
<dbReference type="GO" id="GO:0003677">
    <property type="term" value="F:DNA binding"/>
    <property type="evidence" value="ECO:0007669"/>
    <property type="project" value="UniProtKB-KW"/>
</dbReference>
<keyword evidence="3" id="KW-0233">DNA recombination</keyword>
<dbReference type="InterPro" id="IPR001207">
    <property type="entry name" value="Transposase_mutator"/>
</dbReference>
<comment type="caution">
    <text evidence="4">The sequence shown here is derived from an EMBL/GenBank/DDBJ whole genome shotgun (WGS) entry which is preliminary data.</text>
</comment>
<dbReference type="Pfam" id="PF00872">
    <property type="entry name" value="Transposase_mut"/>
    <property type="match status" value="1"/>
</dbReference>
<dbReference type="AlphaFoldDB" id="D9PGM7"/>
<dbReference type="GO" id="GO:0006313">
    <property type="term" value="P:DNA transposition"/>
    <property type="evidence" value="ECO:0007669"/>
    <property type="project" value="InterPro"/>
</dbReference>
<keyword evidence="2" id="KW-0238">DNA-binding</keyword>